<sequence length="281" mass="30545">MNALIASLAVTTALAMGGTFDDPYTTAANDVKDEIYAERLSPAEQQALIESTSGSGEPSDTRYVRADADMCWLRDLDTTILAAVCDDGEEVAYTGPDCSEDSYELPALFSVTVRDDGSTTPPVFEAEGVCVTPADLADEARRAWRTMPIEPAQIQLEVERDWAIVNLGVHPRTTDEPQIMDTMLLGVPVQLQAVPTEYTWDPGDDSDPVTTTHPGDRYDSPDAIHLPYPAPGVFTLTLTTTWEGQFRITGTPSWTSIDGTVTTDDSTDPIEVHDAEVRLTN</sequence>
<dbReference type="PROSITE" id="PS50093">
    <property type="entry name" value="PKD"/>
    <property type="match status" value="1"/>
</dbReference>
<dbReference type="InterPro" id="IPR000601">
    <property type="entry name" value="PKD_dom"/>
</dbReference>
<dbReference type="RefSeq" id="WP_157557177.1">
    <property type="nucleotide sequence ID" value="NZ_CP014209.1"/>
</dbReference>
<dbReference type="OrthoDB" id="5192284at2"/>
<feature type="region of interest" description="Disordered" evidence="1">
    <location>
        <begin position="198"/>
        <end position="217"/>
    </location>
</feature>
<organism evidence="3 4">
    <name type="scientific">Isoptericola dokdonensis DS-3</name>
    <dbReference type="NCBI Taxonomy" id="1300344"/>
    <lineage>
        <taxon>Bacteria</taxon>
        <taxon>Bacillati</taxon>
        <taxon>Actinomycetota</taxon>
        <taxon>Actinomycetes</taxon>
        <taxon>Micrococcales</taxon>
        <taxon>Promicromonosporaceae</taxon>
        <taxon>Isoptericola</taxon>
    </lineage>
</organism>
<evidence type="ECO:0000256" key="1">
    <source>
        <dbReference type="SAM" id="MobiDB-lite"/>
    </source>
</evidence>
<evidence type="ECO:0000313" key="4">
    <source>
        <dbReference type="Proteomes" id="UP000076794"/>
    </source>
</evidence>
<dbReference type="STRING" id="1300344.I598_1399"/>
<gene>
    <name evidence="3" type="ORF">I598_1399</name>
</gene>
<reference evidence="3 4" key="1">
    <citation type="submission" date="2016-01" db="EMBL/GenBank/DDBJ databases">
        <title>Complete genome sequence of a soil Actinobacterium, Isoptericola dokdonensis DS-3.</title>
        <authorList>
            <person name="Kwon S.-K."/>
            <person name="Kim J.F."/>
        </authorList>
    </citation>
    <scope>NUCLEOTIDE SEQUENCE [LARGE SCALE GENOMIC DNA]</scope>
    <source>
        <strain evidence="3 4">DS-3</strain>
    </source>
</reference>
<evidence type="ECO:0000259" key="2">
    <source>
        <dbReference type="PROSITE" id="PS50093"/>
    </source>
</evidence>
<name>A0A168F6N0_9MICO</name>
<dbReference type="EMBL" id="CP014209">
    <property type="protein sequence ID" value="ANC30957.1"/>
    <property type="molecule type" value="Genomic_DNA"/>
</dbReference>
<protein>
    <recommendedName>
        <fullName evidence="2">PKD domain-containing protein</fullName>
    </recommendedName>
</protein>
<keyword evidence="4" id="KW-1185">Reference proteome</keyword>
<dbReference type="AlphaFoldDB" id="A0A168F6N0"/>
<accession>A0A168F6N0</accession>
<feature type="domain" description="PKD" evidence="2">
    <location>
        <begin position="195"/>
        <end position="241"/>
    </location>
</feature>
<dbReference type="KEGG" id="ido:I598_1399"/>
<evidence type="ECO:0000313" key="3">
    <source>
        <dbReference type="EMBL" id="ANC30957.1"/>
    </source>
</evidence>
<dbReference type="PATRIC" id="fig|1300344.3.peg.1403"/>
<dbReference type="Proteomes" id="UP000076794">
    <property type="component" value="Chromosome"/>
</dbReference>
<proteinExistence type="predicted"/>